<dbReference type="Pfam" id="PF02254">
    <property type="entry name" value="TrkA_N"/>
    <property type="match status" value="1"/>
</dbReference>
<dbReference type="SUPFAM" id="SSF51735">
    <property type="entry name" value="NAD(P)-binding Rossmann-fold domains"/>
    <property type="match status" value="1"/>
</dbReference>
<dbReference type="PRINTS" id="PR00335">
    <property type="entry name" value="KUPTAKETRKA"/>
</dbReference>
<accession>A0A2S6HLX1</accession>
<dbReference type="EMBL" id="PTJA01000015">
    <property type="protein sequence ID" value="PPK78456.1"/>
    <property type="molecule type" value="Genomic_DNA"/>
</dbReference>
<evidence type="ECO:0000313" key="5">
    <source>
        <dbReference type="Proteomes" id="UP000237749"/>
    </source>
</evidence>
<dbReference type="Proteomes" id="UP000237749">
    <property type="component" value="Unassembled WGS sequence"/>
</dbReference>
<dbReference type="Gene3D" id="3.40.50.720">
    <property type="entry name" value="NAD(P)-binding Rossmann-like Domain"/>
    <property type="match status" value="1"/>
</dbReference>
<dbReference type="PANTHER" id="PTHR43833">
    <property type="entry name" value="POTASSIUM CHANNEL PROTEIN 2-RELATED-RELATED"/>
    <property type="match status" value="1"/>
</dbReference>
<keyword evidence="5" id="KW-1185">Reference proteome</keyword>
<reference evidence="4 5" key="1">
    <citation type="submission" date="2018-02" db="EMBL/GenBank/DDBJ databases">
        <title>Genomic Encyclopedia of Archaeal and Bacterial Type Strains, Phase II (KMG-II): from individual species to whole genera.</title>
        <authorList>
            <person name="Goeker M."/>
        </authorList>
    </citation>
    <scope>NUCLEOTIDE SEQUENCE [LARGE SCALE GENOMIC DNA]</scope>
    <source>
        <strain evidence="4 5">DSM 3808</strain>
    </source>
</reference>
<evidence type="ECO:0000256" key="1">
    <source>
        <dbReference type="ARBA" id="ARBA00022538"/>
    </source>
</evidence>
<dbReference type="InterPro" id="IPR003148">
    <property type="entry name" value="RCK_N"/>
</dbReference>
<keyword evidence="1" id="KW-0633">Potassium transport</keyword>
<protein>
    <submittedName>
        <fullName evidence="4">Trk system potassium uptake protein TrkA</fullName>
    </submittedName>
</protein>
<sequence length="146" mass="16294">MLFQKMKTIIIVGAGEFGMGLANRLSTRNTRMIVIDLSEEAFQRLPGVFAGEQVLGDGTDAELLRKAGISQAQIFVAATGDDNVNLLAAQIAERIYHVPEVFLRLNDKSKEKLIQNYHMKPIYPFALSADEFDRLTEKLYEEVSAS</sequence>
<comment type="caution">
    <text evidence="4">The sequence shown here is derived from an EMBL/GenBank/DDBJ whole genome shotgun (WGS) entry which is preliminary data.</text>
</comment>
<dbReference type="AlphaFoldDB" id="A0A2S6HLX1"/>
<evidence type="ECO:0000256" key="2">
    <source>
        <dbReference type="ARBA" id="ARBA00022958"/>
    </source>
</evidence>
<keyword evidence="1" id="KW-0406">Ion transport</keyword>
<dbReference type="GO" id="GO:0005886">
    <property type="term" value="C:plasma membrane"/>
    <property type="evidence" value="ECO:0007669"/>
    <property type="project" value="InterPro"/>
</dbReference>
<dbReference type="RefSeq" id="WP_104439190.1">
    <property type="nucleotide sequence ID" value="NZ_PTJA01000015.1"/>
</dbReference>
<keyword evidence="2" id="KW-0630">Potassium</keyword>
<dbReference type="PROSITE" id="PS51201">
    <property type="entry name" value="RCK_N"/>
    <property type="match status" value="1"/>
</dbReference>
<organism evidence="4 5">
    <name type="scientific">Lacrimispora xylanisolvens</name>
    <dbReference type="NCBI Taxonomy" id="384636"/>
    <lineage>
        <taxon>Bacteria</taxon>
        <taxon>Bacillati</taxon>
        <taxon>Bacillota</taxon>
        <taxon>Clostridia</taxon>
        <taxon>Lachnospirales</taxon>
        <taxon>Lachnospiraceae</taxon>
        <taxon>Lacrimispora</taxon>
    </lineage>
</organism>
<proteinExistence type="predicted"/>
<keyword evidence="1" id="KW-0813">Transport</keyword>
<dbReference type="InterPro" id="IPR006036">
    <property type="entry name" value="K_uptake_TrkA"/>
</dbReference>
<dbReference type="PANTHER" id="PTHR43833:SF8">
    <property type="entry name" value="TRK SYSTEM POTASSIUM UPTAKE PROTEIN TRKA"/>
    <property type="match status" value="1"/>
</dbReference>
<evidence type="ECO:0000259" key="3">
    <source>
        <dbReference type="PROSITE" id="PS51201"/>
    </source>
</evidence>
<gene>
    <name evidence="4" type="ORF">BXY41_115130</name>
</gene>
<dbReference type="OrthoDB" id="9775180at2"/>
<dbReference type="GO" id="GO:0015079">
    <property type="term" value="F:potassium ion transmembrane transporter activity"/>
    <property type="evidence" value="ECO:0007669"/>
    <property type="project" value="InterPro"/>
</dbReference>
<evidence type="ECO:0000313" key="4">
    <source>
        <dbReference type="EMBL" id="PPK78456.1"/>
    </source>
</evidence>
<dbReference type="InterPro" id="IPR050721">
    <property type="entry name" value="Trk_Ktr_HKT_K-transport"/>
</dbReference>
<feature type="domain" description="RCK N-terminal" evidence="3">
    <location>
        <begin position="6"/>
        <end position="128"/>
    </location>
</feature>
<name>A0A2S6HLX1_9FIRM</name>
<dbReference type="InterPro" id="IPR036291">
    <property type="entry name" value="NAD(P)-bd_dom_sf"/>
</dbReference>